<dbReference type="OrthoDB" id="3269001at2759"/>
<reference evidence="2" key="1">
    <citation type="submission" date="2021-03" db="EMBL/GenBank/DDBJ databases">
        <title>Draft genome sequence of rust myrtle Austropuccinia psidii MF-1, a brazilian biotype.</title>
        <authorList>
            <person name="Quecine M.C."/>
            <person name="Pachon D.M.R."/>
            <person name="Bonatelli M.L."/>
            <person name="Correr F.H."/>
            <person name="Franceschini L.M."/>
            <person name="Leite T.F."/>
            <person name="Margarido G.R.A."/>
            <person name="Almeida C.A."/>
            <person name="Ferrarezi J.A."/>
            <person name="Labate C.A."/>
        </authorList>
    </citation>
    <scope>NUCLEOTIDE SEQUENCE</scope>
    <source>
        <strain evidence="2">MF-1</strain>
    </source>
</reference>
<evidence type="ECO:0000313" key="3">
    <source>
        <dbReference type="Proteomes" id="UP000765509"/>
    </source>
</evidence>
<dbReference type="Proteomes" id="UP000765509">
    <property type="component" value="Unassembled WGS sequence"/>
</dbReference>
<proteinExistence type="predicted"/>
<keyword evidence="3" id="KW-1185">Reference proteome</keyword>
<feature type="compositionally biased region" description="Low complexity" evidence="1">
    <location>
        <begin position="424"/>
        <end position="433"/>
    </location>
</feature>
<evidence type="ECO:0000256" key="1">
    <source>
        <dbReference type="SAM" id="MobiDB-lite"/>
    </source>
</evidence>
<comment type="caution">
    <text evidence="2">The sequence shown here is derived from an EMBL/GenBank/DDBJ whole genome shotgun (WGS) entry which is preliminary data.</text>
</comment>
<organism evidence="2 3">
    <name type="scientific">Austropuccinia psidii MF-1</name>
    <dbReference type="NCBI Taxonomy" id="1389203"/>
    <lineage>
        <taxon>Eukaryota</taxon>
        <taxon>Fungi</taxon>
        <taxon>Dikarya</taxon>
        <taxon>Basidiomycota</taxon>
        <taxon>Pucciniomycotina</taxon>
        <taxon>Pucciniomycetes</taxon>
        <taxon>Pucciniales</taxon>
        <taxon>Sphaerophragmiaceae</taxon>
        <taxon>Austropuccinia</taxon>
    </lineage>
</organism>
<accession>A0A9Q3KZ17</accession>
<protein>
    <recommendedName>
        <fullName evidence="4">Transposase</fullName>
    </recommendedName>
</protein>
<feature type="non-terminal residue" evidence="2">
    <location>
        <position position="450"/>
    </location>
</feature>
<dbReference type="Pfam" id="PF02992">
    <property type="entry name" value="Transposase_21"/>
    <property type="match status" value="1"/>
</dbReference>
<gene>
    <name evidence="2" type="ORF">O181_128901</name>
</gene>
<dbReference type="EMBL" id="AVOT02133240">
    <property type="protein sequence ID" value="MBW0589186.1"/>
    <property type="molecule type" value="Genomic_DNA"/>
</dbReference>
<name>A0A9Q3KZ17_9BASI</name>
<dbReference type="AlphaFoldDB" id="A0A9Q3KZ17"/>
<dbReference type="InterPro" id="IPR004242">
    <property type="entry name" value="Transposase_21"/>
</dbReference>
<feature type="region of interest" description="Disordered" evidence="1">
    <location>
        <begin position="424"/>
        <end position="450"/>
    </location>
</feature>
<evidence type="ECO:0000313" key="2">
    <source>
        <dbReference type="EMBL" id="MBW0589186.1"/>
    </source>
</evidence>
<sequence>MKYITWLHLDCGLSQEKCRRARDQVVHILEETLKKNQEKCTFTNSIPRDIRTTFKKLNLEVAFEQYVCCSNCFSLYDAELAPEECGYQVSLATQPCGADLFHPHRIVQRDQIDIFKKVLKPQRPRWVHGQILLRHTPRPRIPKSTFITQSLTDWLKWFLNVSDVEEIIETWQHQLEFQPQEPILDVAQGPMWSTLFPKETIHHRWHLGFSLFIDWYNPLQNKLAGRQVSMGLIALNCLNLPPRLRYQTKYTFLSGIIPGPKQPNMVTINNILKPLVNELLELSRGITICTPKYPRGRKVVVKLASLIGDVVATHKAGGFMSHSAKCFCNWCEIESSERRDLKLGRQRHGLEVRNLSYKYYELESQAKKKSLAKKTGVRWSEFNRLPYWDPVLNITLGVMHNWFEGILQHHFKDRWGFAWKNERSLPSSSSNSESDAEEMDWTGIECQKKG</sequence>
<evidence type="ECO:0008006" key="4">
    <source>
        <dbReference type="Google" id="ProtNLM"/>
    </source>
</evidence>